<dbReference type="InterPro" id="IPR025269">
    <property type="entry name" value="SAM-like_dom"/>
</dbReference>
<sequence>MKTSSTFSILFWADFARANDNQASLYARITVNGKRSTISLKRKVLISDWDAHRNRARGNSQKSRVLNSYLDESYTFLFECYRELKAERKLITAQAVKARYFGEDDDNRSIMDIVNYHNEDMEGKLKWGTQKNYFTTQRYISKFLQKTYRTSDKYLQELDYDFIIKFEKYLRNYIPEDHQKPMGNNTVMKHIERFRKLINLSHKLGWIERDPFINFRSKFIKKERGFLSLDELLEIENKQLNIARLRQVRDLFVFSCYTSLSYIDVIHLSEDNIRTGIDGELWIYYRREKTTKPIRIPLLPKALAIIESYKGNQKAVSQGRLFPKISNQRLNSYLKEIADVCGIKKNLTFHIARHTFATTVTLSNGMPIETVSKLLGHSKISTTQIYAKVIERKVSDDMQRLRTHFNQLESEPTSKTHHNV</sequence>
<dbReference type="EMBL" id="QGGQ01000003">
    <property type="protein sequence ID" value="PWK24263.1"/>
    <property type="molecule type" value="Genomic_DNA"/>
</dbReference>
<dbReference type="InterPro" id="IPR010998">
    <property type="entry name" value="Integrase_recombinase_N"/>
</dbReference>
<evidence type="ECO:0000256" key="3">
    <source>
        <dbReference type="ARBA" id="ARBA00023172"/>
    </source>
</evidence>
<dbReference type="InterPro" id="IPR002104">
    <property type="entry name" value="Integrase_catalytic"/>
</dbReference>
<evidence type="ECO:0000256" key="2">
    <source>
        <dbReference type="ARBA" id="ARBA00023125"/>
    </source>
</evidence>
<dbReference type="PROSITE" id="PS51898">
    <property type="entry name" value="TYR_RECOMBINASE"/>
    <property type="match status" value="1"/>
</dbReference>
<dbReference type="GO" id="GO:0006310">
    <property type="term" value="P:DNA recombination"/>
    <property type="evidence" value="ECO:0007669"/>
    <property type="project" value="UniProtKB-KW"/>
</dbReference>
<dbReference type="CDD" id="cd01185">
    <property type="entry name" value="INTN1_C_like"/>
    <property type="match status" value="1"/>
</dbReference>
<evidence type="ECO:0000259" key="4">
    <source>
        <dbReference type="PROSITE" id="PS51898"/>
    </source>
</evidence>
<evidence type="ECO:0000313" key="7">
    <source>
        <dbReference type="Proteomes" id="UP000245667"/>
    </source>
</evidence>
<dbReference type="EMBL" id="JACWLN010000003">
    <property type="protein sequence ID" value="MBD1260608.1"/>
    <property type="molecule type" value="Genomic_DNA"/>
</dbReference>
<dbReference type="InterPro" id="IPR013762">
    <property type="entry name" value="Integrase-like_cat_sf"/>
</dbReference>
<dbReference type="Pfam" id="PF00589">
    <property type="entry name" value="Phage_integrase"/>
    <property type="match status" value="1"/>
</dbReference>
<dbReference type="InterPro" id="IPR011010">
    <property type="entry name" value="DNA_brk_join_enz"/>
</dbReference>
<accession>A0A316E6B9</accession>
<dbReference type="PANTHER" id="PTHR30349">
    <property type="entry name" value="PHAGE INTEGRASE-RELATED"/>
    <property type="match status" value="1"/>
</dbReference>
<dbReference type="OrthoDB" id="1098628at2"/>
<evidence type="ECO:0000313" key="5">
    <source>
        <dbReference type="EMBL" id="MBD1260608.1"/>
    </source>
</evidence>
<dbReference type="SUPFAM" id="SSF56349">
    <property type="entry name" value="DNA breaking-rejoining enzymes"/>
    <property type="match status" value="1"/>
</dbReference>
<dbReference type="Proteomes" id="UP000651837">
    <property type="component" value="Unassembled WGS sequence"/>
</dbReference>
<comment type="caution">
    <text evidence="6">The sequence shown here is derived from an EMBL/GenBank/DDBJ whole genome shotgun (WGS) entry which is preliminary data.</text>
</comment>
<dbReference type="Gene3D" id="1.10.443.10">
    <property type="entry name" value="Intergrase catalytic core"/>
    <property type="match status" value="1"/>
</dbReference>
<evidence type="ECO:0000313" key="6">
    <source>
        <dbReference type="EMBL" id="PWK24263.1"/>
    </source>
</evidence>
<evidence type="ECO:0000313" key="8">
    <source>
        <dbReference type="Proteomes" id="UP000651837"/>
    </source>
</evidence>
<keyword evidence="2" id="KW-0238">DNA-binding</keyword>
<dbReference type="InterPro" id="IPR050090">
    <property type="entry name" value="Tyrosine_recombinase_XerCD"/>
</dbReference>
<keyword evidence="3" id="KW-0233">DNA recombination</keyword>
<proteinExistence type="inferred from homology"/>
<feature type="domain" description="Tyr recombinase" evidence="4">
    <location>
        <begin position="222"/>
        <end position="406"/>
    </location>
</feature>
<reference evidence="5 8" key="2">
    <citation type="submission" date="2020-07" db="EMBL/GenBank/DDBJ databases">
        <title>The draft genome sequence of Maribacter polysiphoniae KCTC 22021.</title>
        <authorList>
            <person name="Mu L."/>
        </authorList>
    </citation>
    <scope>NUCLEOTIDE SEQUENCE [LARGE SCALE GENOMIC DNA]</scope>
    <source>
        <strain evidence="5 8">KCTC 22021</strain>
    </source>
</reference>
<dbReference type="Pfam" id="PF13102">
    <property type="entry name" value="Phage_int_SAM_5"/>
    <property type="match status" value="1"/>
</dbReference>
<reference evidence="6 7" key="1">
    <citation type="submission" date="2018-05" db="EMBL/GenBank/DDBJ databases">
        <title>Genomic Encyclopedia of Archaeal and Bacterial Type Strains, Phase II (KMG-II): from individual species to whole genera.</title>
        <authorList>
            <person name="Goeker M."/>
        </authorList>
    </citation>
    <scope>NUCLEOTIDE SEQUENCE [LARGE SCALE GENOMIC DNA]</scope>
    <source>
        <strain evidence="6 7">DSM 23514</strain>
    </source>
</reference>
<gene>
    <name evidence="5" type="ORF">HZY62_08405</name>
    <name evidence="6" type="ORF">LX92_01853</name>
</gene>
<keyword evidence="8" id="KW-1185">Reference proteome</keyword>
<dbReference type="AlphaFoldDB" id="A0A316E6B9"/>
<dbReference type="Proteomes" id="UP000245667">
    <property type="component" value="Unassembled WGS sequence"/>
</dbReference>
<dbReference type="RefSeq" id="WP_109649995.1">
    <property type="nucleotide sequence ID" value="NZ_JACWLN010000003.1"/>
</dbReference>
<organism evidence="6 7">
    <name type="scientific">Maribacter polysiphoniae</name>
    <dbReference type="NCBI Taxonomy" id="429344"/>
    <lineage>
        <taxon>Bacteria</taxon>
        <taxon>Pseudomonadati</taxon>
        <taxon>Bacteroidota</taxon>
        <taxon>Flavobacteriia</taxon>
        <taxon>Flavobacteriales</taxon>
        <taxon>Flavobacteriaceae</taxon>
        <taxon>Maribacter</taxon>
    </lineage>
</organism>
<protein>
    <submittedName>
        <fullName evidence="5">Site-specific integrase</fullName>
    </submittedName>
    <submittedName>
        <fullName evidence="6">Site-specific recombinase XerD</fullName>
    </submittedName>
</protein>
<dbReference type="GO" id="GO:0003677">
    <property type="term" value="F:DNA binding"/>
    <property type="evidence" value="ECO:0007669"/>
    <property type="project" value="UniProtKB-KW"/>
</dbReference>
<dbReference type="GO" id="GO:0015074">
    <property type="term" value="P:DNA integration"/>
    <property type="evidence" value="ECO:0007669"/>
    <property type="project" value="InterPro"/>
</dbReference>
<dbReference type="Gene3D" id="1.10.150.130">
    <property type="match status" value="1"/>
</dbReference>
<dbReference type="Pfam" id="PF17293">
    <property type="entry name" value="Arm-DNA-bind_5"/>
    <property type="match status" value="1"/>
</dbReference>
<dbReference type="InterPro" id="IPR035386">
    <property type="entry name" value="Arm-DNA-bind_5"/>
</dbReference>
<dbReference type="PANTHER" id="PTHR30349:SF64">
    <property type="entry name" value="PROPHAGE INTEGRASE INTD-RELATED"/>
    <property type="match status" value="1"/>
</dbReference>
<evidence type="ECO:0000256" key="1">
    <source>
        <dbReference type="ARBA" id="ARBA00008857"/>
    </source>
</evidence>
<comment type="similarity">
    <text evidence="1">Belongs to the 'phage' integrase family.</text>
</comment>
<name>A0A316E6B9_9FLAO</name>